<protein>
    <submittedName>
        <fullName evidence="2">Uncharacterized protein</fullName>
    </submittedName>
</protein>
<dbReference type="EMBL" id="BJLQ01000015">
    <property type="protein sequence ID" value="GEA84453.1"/>
    <property type="molecule type" value="Genomic_DNA"/>
</dbReference>
<gene>
    <name evidence="2" type="ORF">CGE01nite_17040</name>
</gene>
<sequence length="588" mass="62600">MLGLAALGLVAASPAAATGRGHVVSLSAPTRVVAGVPFDVTVRLRPTGRDTGPYVGTVSFSTDDRQVRALPPDYTFTRADGGVHTFTGVTLVGTGHHRLTVRDTRSHRLQDADRITVANAGAAIEGQVLANFDPVLGATVTVYDSVTGHALKSVRAESDRYRITGLPAGDVKVGAVVPGPYAPDFANDKDTLEQANVFTLLPGRTLTQSWDEPFGPYLDLERLYPQSSVRVGDDGVVVPTAVNDRGQVVGYHYGDVANEDRTPFIWQEGATTDLEGDWQPCAINNAGEIVGDPAYHWQDGALTVLATNSSVHRITENGWTGGTRYDADGDRIGPETAYVWRAGVRTDLVVSPAITRLASIGGQGCGIESHSTLRFQDVNDQGTFLGLGVTRDGVEASFVVERGRTRVLRDATGAMWGLDLNDAGQVAGAVQRHGTAPRAAIWADGRITQVHVPGLRADEASWATAINERGEAVVVTGSHLSEWPLGRTYLWQRGRLTLVGPKGLQTFANQVNDAGQVAGVALLDPAEGTRQAFVWQPGDLLMLGESGEGVAKVVDLSERGHVLALAYRSVAGADTPYALTWRMPPKPR</sequence>
<comment type="caution">
    <text evidence="2">The sequence shown here is derived from an EMBL/GenBank/DDBJ whole genome shotgun (WGS) entry which is preliminary data.</text>
</comment>
<dbReference type="RefSeq" id="WP_141370262.1">
    <property type="nucleotide sequence ID" value="NZ_BJLQ01000015.1"/>
</dbReference>
<dbReference type="OrthoDB" id="4825819at2"/>
<accession>A0A4Y3KKN2</accession>
<organism evidence="2 3">
    <name type="scientific">Cellulomonas gelida</name>
    <dbReference type="NCBI Taxonomy" id="1712"/>
    <lineage>
        <taxon>Bacteria</taxon>
        <taxon>Bacillati</taxon>
        <taxon>Actinomycetota</taxon>
        <taxon>Actinomycetes</taxon>
        <taxon>Micrococcales</taxon>
        <taxon>Cellulomonadaceae</taxon>
        <taxon>Cellulomonas</taxon>
    </lineage>
</organism>
<evidence type="ECO:0000256" key="1">
    <source>
        <dbReference type="SAM" id="SignalP"/>
    </source>
</evidence>
<reference evidence="2 3" key="1">
    <citation type="submission" date="2019-06" db="EMBL/GenBank/DDBJ databases">
        <title>Whole genome shotgun sequence of Cellulomonas gelida NBRC 3748.</title>
        <authorList>
            <person name="Hosoyama A."/>
            <person name="Uohara A."/>
            <person name="Ohji S."/>
            <person name="Ichikawa N."/>
        </authorList>
    </citation>
    <scope>NUCLEOTIDE SEQUENCE [LARGE SCALE GENOMIC DNA]</scope>
    <source>
        <strain evidence="2 3">NBRC 3748</strain>
    </source>
</reference>
<evidence type="ECO:0000313" key="3">
    <source>
        <dbReference type="Proteomes" id="UP000320461"/>
    </source>
</evidence>
<keyword evidence="3" id="KW-1185">Reference proteome</keyword>
<dbReference type="AlphaFoldDB" id="A0A4Y3KKN2"/>
<proteinExistence type="predicted"/>
<dbReference type="Proteomes" id="UP000320461">
    <property type="component" value="Unassembled WGS sequence"/>
</dbReference>
<keyword evidence="1" id="KW-0732">Signal</keyword>
<name>A0A4Y3KKN2_9CELL</name>
<evidence type="ECO:0000313" key="2">
    <source>
        <dbReference type="EMBL" id="GEA84453.1"/>
    </source>
</evidence>
<feature type="signal peptide" evidence="1">
    <location>
        <begin position="1"/>
        <end position="17"/>
    </location>
</feature>
<feature type="chain" id="PRO_5021489512" evidence="1">
    <location>
        <begin position="18"/>
        <end position="588"/>
    </location>
</feature>